<feature type="compositionally biased region" description="Basic and acidic residues" evidence="1">
    <location>
        <begin position="481"/>
        <end position="491"/>
    </location>
</feature>
<evidence type="ECO:0000259" key="2">
    <source>
        <dbReference type="PROSITE" id="PS50010"/>
    </source>
</evidence>
<dbReference type="SUPFAM" id="SSF48065">
    <property type="entry name" value="DBL homology domain (DH-domain)"/>
    <property type="match status" value="1"/>
</dbReference>
<feature type="compositionally biased region" description="Polar residues" evidence="1">
    <location>
        <begin position="233"/>
        <end position="248"/>
    </location>
</feature>
<feature type="compositionally biased region" description="Polar residues" evidence="1">
    <location>
        <begin position="69"/>
        <end position="78"/>
    </location>
</feature>
<organism evidence="3 4">
    <name type="scientific">Serendipita indica (strain DSM 11827)</name>
    <name type="common">Root endophyte fungus</name>
    <name type="synonym">Piriformospora indica</name>
    <dbReference type="NCBI Taxonomy" id="1109443"/>
    <lineage>
        <taxon>Eukaryota</taxon>
        <taxon>Fungi</taxon>
        <taxon>Dikarya</taxon>
        <taxon>Basidiomycota</taxon>
        <taxon>Agaricomycotina</taxon>
        <taxon>Agaricomycetes</taxon>
        <taxon>Sebacinales</taxon>
        <taxon>Serendipitaceae</taxon>
        <taxon>Serendipita</taxon>
    </lineage>
</organism>
<feature type="region of interest" description="Disordered" evidence="1">
    <location>
        <begin position="108"/>
        <end position="153"/>
    </location>
</feature>
<feature type="region of interest" description="Disordered" evidence="1">
    <location>
        <begin position="1398"/>
        <end position="1425"/>
    </location>
</feature>
<feature type="domain" description="DH" evidence="2">
    <location>
        <begin position="843"/>
        <end position="1019"/>
    </location>
</feature>
<protein>
    <recommendedName>
        <fullName evidence="2">DH domain-containing protein</fullName>
    </recommendedName>
</protein>
<reference evidence="3 4" key="1">
    <citation type="journal article" date="2011" name="PLoS Pathog.">
        <title>Endophytic Life Strategies Decoded by Genome and Transcriptome Analyses of the Mutualistic Root Symbiont Piriformospora indica.</title>
        <authorList>
            <person name="Zuccaro A."/>
            <person name="Lahrmann U."/>
            <person name="Guldener U."/>
            <person name="Langen G."/>
            <person name="Pfiffi S."/>
            <person name="Biedenkopf D."/>
            <person name="Wong P."/>
            <person name="Samans B."/>
            <person name="Grimm C."/>
            <person name="Basiewicz M."/>
            <person name="Murat C."/>
            <person name="Martin F."/>
            <person name="Kogel K.H."/>
        </authorList>
    </citation>
    <scope>NUCLEOTIDE SEQUENCE [LARGE SCALE GENOMIC DNA]</scope>
    <source>
        <strain evidence="3 4">DSM 11827</strain>
    </source>
</reference>
<feature type="compositionally biased region" description="Polar residues" evidence="1">
    <location>
        <begin position="432"/>
        <end position="442"/>
    </location>
</feature>
<dbReference type="PROSITE" id="PS50010">
    <property type="entry name" value="DH_2"/>
    <property type="match status" value="1"/>
</dbReference>
<keyword evidence="4" id="KW-1185">Reference proteome</keyword>
<feature type="compositionally biased region" description="Polar residues" evidence="1">
    <location>
        <begin position="787"/>
        <end position="799"/>
    </location>
</feature>
<dbReference type="EMBL" id="CAFZ01000124">
    <property type="protein sequence ID" value="CCA71542.1"/>
    <property type="molecule type" value="Genomic_DNA"/>
</dbReference>
<feature type="region of interest" description="Disordered" evidence="1">
    <location>
        <begin position="633"/>
        <end position="709"/>
    </location>
</feature>
<feature type="compositionally biased region" description="Polar residues" evidence="1">
    <location>
        <begin position="351"/>
        <end position="366"/>
    </location>
</feature>
<proteinExistence type="predicted"/>
<dbReference type="OrthoDB" id="1716625at2759"/>
<feature type="region of interest" description="Disordered" evidence="1">
    <location>
        <begin position="511"/>
        <end position="542"/>
    </location>
</feature>
<feature type="region of interest" description="Disordered" evidence="1">
    <location>
        <begin position="63"/>
        <end position="95"/>
    </location>
</feature>
<gene>
    <name evidence="3" type="ORF">PIIN_05478</name>
</gene>
<feature type="region of interest" description="Disordered" evidence="1">
    <location>
        <begin position="591"/>
        <end position="615"/>
    </location>
</feature>
<sequence>MPPERVGRNRTGNKRTALLDEGIRALCVDMSVHYYDLLIPAQREQLPPEPPSSWFNQRAILHSPLPLNHSPNSVSVPTTPKARRKHAQNSVPVLDPAFSNDAQQAREDYAVPSKQLTKKRRSTISTSAPQTRPHVEPTSPLSSGRTDVPLKSSLKSSNTHYKVHDALLGSPLQASPSYFRSPNAEFRQDAQRPSPKTFFREEMVKEHDKVRNMPDSKRKEGHYSSHSRVGRSQVVSQWGETMAKTSDSPQPPPTILQGSQNYPDSKDRPSSANDWRSRQATDGPGNHLTGFKRSPMDPWNRLFQSPQFREGEYALKPSPNTAIYPDAVIDNKIEASDYNSSRPMRSRPRSYSTHVTGRNPETTQGASKDDPPMVVHKEIPSGTLIGEIAGEQRESPISGRVDYHKGNDVKPSLRRIPTRKPERKSKHHGTEQAPQVSVSNPTLEEDEQFDDRGQPGVHYLRQYMPSTHTNLHRSASPPNVHIEEGPAERSEFFSPRRTRNDDSMTYVAVTASGSSPLSDADRPGELSEASNYEDDGPSGTLDEWSLRDQQVADAMERRNALLTGLGLGLGLTHLPTGAGHDPQIIESTRFSQGTPSMEQKTPSNRASPVIPRNLTEQRHQSCVHLDQYDVRGTAEDTWRPSRHQSPSTAEIDSSKREDGLRQNNPNLGSIKPKKSRAPDSQVLAQNLEGDAGDPVVSQPRRNSFRNDARRNTWVYDANQDKSSVTSTLKEVNKTKSDRMGSISTVWSDTDSMDEPLSENARRMLLHLDEAGAGHPSRVRSHRIQEPVVQTRQAEPSTSPVDDISGAPETVHPLRDTGIKTWRNTISSSAYQALHERYGPLEMKRQDVIFELCETEGEFLKSLKIVQRLFIEPLSVRGNWVEELPIPVRRAFEAILRISDLHNQISSTLNSIRSSQYPLMLQFAESFRPFVARLEQIWELTPRDHVDNLPIFSLYQSMDMTIRVMQEVKIREEEYKYIISLANRITGLPPGFNLAHPERRLIAQGLLRRILLTDKERQRLGEHRVNNTPLHSPLETTPTITDLTKLGPVTSPLFPSHHNRTPVSLGPPSPYSPRQSFMSAISRASSAVSDASHLSEWTASYSPTSSVALPAEFDPVGRPPSSASSISSFGNTPFAPYGERSPLMPSRGLMNSMKTSRSRSARETTLYAFIFEDLLVFTSQTEKHSLFASSASQVSEERMGLIEGIGLSRILGVTDQSKKLDYEHLLQIDIVPILSGDGTGAPEILTPNSIFLSLPVIPGSHLESQSALQVKEAQGKWMTAFNRSYSHTLRALSFSGFPPIENEDEVNSNTRTIHSTLLSGDLLFKRPFQTFSEEENESPTKWTRKFRRALDEFQGTQTPPVMLIGEVALTMGKGLKRVHTTSRVKRSGPQQLLLSTASLLSSPSGGSSGSNQSQGNSLGLRRRERV</sequence>
<dbReference type="InterPro" id="IPR000219">
    <property type="entry name" value="DH_dom"/>
</dbReference>
<feature type="compositionally biased region" description="Basic and acidic residues" evidence="1">
    <location>
        <begin position="264"/>
        <end position="279"/>
    </location>
</feature>
<evidence type="ECO:0000313" key="4">
    <source>
        <dbReference type="Proteomes" id="UP000007148"/>
    </source>
</evidence>
<dbReference type="InterPro" id="IPR035899">
    <property type="entry name" value="DBL_dom_sf"/>
</dbReference>
<dbReference type="InParanoid" id="G4TJP9"/>
<feature type="region of interest" description="Disordered" evidence="1">
    <location>
        <begin position="182"/>
        <end position="299"/>
    </location>
</feature>
<feature type="compositionally biased region" description="Basic residues" evidence="1">
    <location>
        <begin position="412"/>
        <end position="427"/>
    </location>
</feature>
<evidence type="ECO:0000256" key="1">
    <source>
        <dbReference type="SAM" id="MobiDB-lite"/>
    </source>
</evidence>
<dbReference type="GO" id="GO:0005085">
    <property type="term" value="F:guanyl-nucleotide exchange factor activity"/>
    <property type="evidence" value="ECO:0007669"/>
    <property type="project" value="InterPro"/>
</dbReference>
<feature type="region of interest" description="Disordered" evidence="1">
    <location>
        <begin position="1136"/>
        <end position="1156"/>
    </location>
</feature>
<feature type="compositionally biased region" description="Polar residues" evidence="1">
    <location>
        <begin position="591"/>
        <end position="606"/>
    </location>
</feature>
<dbReference type="Proteomes" id="UP000007148">
    <property type="component" value="Unassembled WGS sequence"/>
</dbReference>
<feature type="compositionally biased region" description="Polar residues" evidence="1">
    <location>
        <begin position="468"/>
        <end position="477"/>
    </location>
</feature>
<evidence type="ECO:0000313" key="3">
    <source>
        <dbReference type="EMBL" id="CCA71542.1"/>
    </source>
</evidence>
<feature type="compositionally biased region" description="Basic and acidic residues" evidence="1">
    <location>
        <begin position="198"/>
        <end position="223"/>
    </location>
</feature>
<feature type="region of interest" description="Disordered" evidence="1">
    <location>
        <begin position="1053"/>
        <end position="1073"/>
    </location>
</feature>
<dbReference type="HOGENOM" id="CLU_252811_0_0_1"/>
<feature type="region of interest" description="Disordered" evidence="1">
    <location>
        <begin position="786"/>
        <end position="809"/>
    </location>
</feature>
<comment type="caution">
    <text evidence="3">The sequence shown here is derived from an EMBL/GenBank/DDBJ whole genome shotgun (WGS) entry which is preliminary data.</text>
</comment>
<dbReference type="eggNOG" id="ENOG502SNEZ">
    <property type="taxonomic scope" value="Eukaryota"/>
</dbReference>
<feature type="compositionally biased region" description="Low complexity" evidence="1">
    <location>
        <begin position="1398"/>
        <end position="1418"/>
    </location>
</feature>
<name>G4TJP9_SERID</name>
<feature type="region of interest" description="Disordered" evidence="1">
    <location>
        <begin position="390"/>
        <end position="454"/>
    </location>
</feature>
<dbReference type="Gene3D" id="1.20.900.10">
    <property type="entry name" value="Dbl homology (DH) domain"/>
    <property type="match status" value="1"/>
</dbReference>
<feature type="region of interest" description="Disordered" evidence="1">
    <location>
        <begin position="468"/>
        <end position="499"/>
    </location>
</feature>
<feature type="region of interest" description="Disordered" evidence="1">
    <location>
        <begin position="335"/>
        <end position="374"/>
    </location>
</feature>
<accession>G4TJP9</accession>